<dbReference type="EMBL" id="CM001217">
    <property type="protein sequence ID" value="AES62619.1"/>
    <property type="molecule type" value="Genomic_DNA"/>
</dbReference>
<accession>G7IC50</accession>
<evidence type="ECO:0000313" key="3">
    <source>
        <dbReference type="Proteomes" id="UP000002051"/>
    </source>
</evidence>
<keyword evidence="3" id="KW-1185">Reference proteome</keyword>
<evidence type="ECO:0000313" key="1">
    <source>
        <dbReference type="EMBL" id="AES62619.1"/>
    </source>
</evidence>
<evidence type="ECO:0000313" key="2">
    <source>
        <dbReference type="EnsemblPlants" id="AES62619"/>
    </source>
</evidence>
<organism evidence="1 3">
    <name type="scientific">Medicago truncatula</name>
    <name type="common">Barrel medic</name>
    <name type="synonym">Medicago tribuloides</name>
    <dbReference type="NCBI Taxonomy" id="3880"/>
    <lineage>
        <taxon>Eukaryota</taxon>
        <taxon>Viridiplantae</taxon>
        <taxon>Streptophyta</taxon>
        <taxon>Embryophyta</taxon>
        <taxon>Tracheophyta</taxon>
        <taxon>Spermatophyta</taxon>
        <taxon>Magnoliopsida</taxon>
        <taxon>eudicotyledons</taxon>
        <taxon>Gunneridae</taxon>
        <taxon>Pentapetalae</taxon>
        <taxon>rosids</taxon>
        <taxon>fabids</taxon>
        <taxon>Fabales</taxon>
        <taxon>Fabaceae</taxon>
        <taxon>Papilionoideae</taxon>
        <taxon>50 kb inversion clade</taxon>
        <taxon>NPAAA clade</taxon>
        <taxon>Hologalegina</taxon>
        <taxon>IRL clade</taxon>
        <taxon>Trifolieae</taxon>
        <taxon>Medicago</taxon>
    </lineage>
</organism>
<proteinExistence type="predicted"/>
<sequence>MNMMVSPFKIFKIFPNFVHRGIQTQNVFSTTLSHLIATNSSHFIIPFIPIRNHLPHFHYNFLHHIKFSSFIVFHNTHLIVYFKKFVKLNDIRTKTIQLVIFWNSTHIKLRTLNFPAATMVVCGGAVVVK</sequence>
<dbReference type="EnsemblPlants" id="AES62619">
    <property type="protein sequence ID" value="AES62619"/>
    <property type="gene ID" value="MTR_1g102140"/>
</dbReference>
<dbReference type="HOGENOM" id="CLU_1951968_0_0_1"/>
<gene>
    <name evidence="1" type="ordered locus">MTR_1g102140</name>
</gene>
<dbReference type="AlphaFoldDB" id="G7IC50"/>
<dbReference type="STRING" id="3880.G7IC50"/>
<dbReference type="PaxDb" id="3880-AES62619"/>
<reference evidence="1 3" key="1">
    <citation type="journal article" date="2011" name="Nature">
        <title>The Medicago genome provides insight into the evolution of rhizobial symbioses.</title>
        <authorList>
            <person name="Young N.D."/>
            <person name="Debelle F."/>
            <person name="Oldroyd G.E."/>
            <person name="Geurts R."/>
            <person name="Cannon S.B."/>
            <person name="Udvardi M.K."/>
            <person name="Benedito V.A."/>
            <person name="Mayer K.F."/>
            <person name="Gouzy J."/>
            <person name="Schoof H."/>
            <person name="Van de Peer Y."/>
            <person name="Proost S."/>
            <person name="Cook D.R."/>
            <person name="Meyers B.C."/>
            <person name="Spannagl M."/>
            <person name="Cheung F."/>
            <person name="De Mita S."/>
            <person name="Krishnakumar V."/>
            <person name="Gundlach H."/>
            <person name="Zhou S."/>
            <person name="Mudge J."/>
            <person name="Bharti A.K."/>
            <person name="Murray J.D."/>
            <person name="Naoumkina M.A."/>
            <person name="Rosen B."/>
            <person name="Silverstein K.A."/>
            <person name="Tang H."/>
            <person name="Rombauts S."/>
            <person name="Zhao P.X."/>
            <person name="Zhou P."/>
            <person name="Barbe V."/>
            <person name="Bardou P."/>
            <person name="Bechner M."/>
            <person name="Bellec A."/>
            <person name="Berger A."/>
            <person name="Berges H."/>
            <person name="Bidwell S."/>
            <person name="Bisseling T."/>
            <person name="Choisne N."/>
            <person name="Couloux A."/>
            <person name="Denny R."/>
            <person name="Deshpande S."/>
            <person name="Dai X."/>
            <person name="Doyle J.J."/>
            <person name="Dudez A.M."/>
            <person name="Farmer A.D."/>
            <person name="Fouteau S."/>
            <person name="Franken C."/>
            <person name="Gibelin C."/>
            <person name="Gish J."/>
            <person name="Goldstein S."/>
            <person name="Gonzalez A.J."/>
            <person name="Green P.J."/>
            <person name="Hallab A."/>
            <person name="Hartog M."/>
            <person name="Hua A."/>
            <person name="Humphray S.J."/>
            <person name="Jeong D.H."/>
            <person name="Jing Y."/>
            <person name="Jocker A."/>
            <person name="Kenton S.M."/>
            <person name="Kim D.J."/>
            <person name="Klee K."/>
            <person name="Lai H."/>
            <person name="Lang C."/>
            <person name="Lin S."/>
            <person name="Macmil S.L."/>
            <person name="Magdelenat G."/>
            <person name="Matthews L."/>
            <person name="McCorrison J."/>
            <person name="Monaghan E.L."/>
            <person name="Mun J.H."/>
            <person name="Najar F.Z."/>
            <person name="Nicholson C."/>
            <person name="Noirot C."/>
            <person name="O'Bleness M."/>
            <person name="Paule C.R."/>
            <person name="Poulain J."/>
            <person name="Prion F."/>
            <person name="Qin B."/>
            <person name="Qu C."/>
            <person name="Retzel E.F."/>
            <person name="Riddle C."/>
            <person name="Sallet E."/>
            <person name="Samain S."/>
            <person name="Samson N."/>
            <person name="Sanders I."/>
            <person name="Saurat O."/>
            <person name="Scarpelli C."/>
            <person name="Schiex T."/>
            <person name="Segurens B."/>
            <person name="Severin A.J."/>
            <person name="Sherrier D.J."/>
            <person name="Shi R."/>
            <person name="Sims S."/>
            <person name="Singer S.R."/>
            <person name="Sinharoy S."/>
            <person name="Sterck L."/>
            <person name="Viollet A."/>
            <person name="Wang B.B."/>
            <person name="Wang K."/>
            <person name="Wang M."/>
            <person name="Wang X."/>
            <person name="Warfsmann J."/>
            <person name="Weissenbach J."/>
            <person name="White D.D."/>
            <person name="White J.D."/>
            <person name="Wiley G.B."/>
            <person name="Wincker P."/>
            <person name="Xing Y."/>
            <person name="Yang L."/>
            <person name="Yao Z."/>
            <person name="Ying F."/>
            <person name="Zhai J."/>
            <person name="Zhou L."/>
            <person name="Zuber A."/>
            <person name="Denarie J."/>
            <person name="Dixon R.A."/>
            <person name="May G.D."/>
            <person name="Schwartz D.C."/>
            <person name="Rogers J."/>
            <person name="Quetier F."/>
            <person name="Town C.D."/>
            <person name="Roe B.A."/>
        </authorList>
    </citation>
    <scope>NUCLEOTIDE SEQUENCE [LARGE SCALE GENOMIC DNA]</scope>
    <source>
        <strain evidence="1">A17</strain>
        <strain evidence="2 3">cv. Jemalong A17</strain>
    </source>
</reference>
<reference evidence="2" key="3">
    <citation type="submission" date="2015-04" db="UniProtKB">
        <authorList>
            <consortium name="EnsemblPlants"/>
        </authorList>
    </citation>
    <scope>IDENTIFICATION</scope>
    <source>
        <strain evidence="2">cv. Jemalong A17</strain>
    </source>
</reference>
<dbReference type="Proteomes" id="UP000002051">
    <property type="component" value="Unassembled WGS sequence"/>
</dbReference>
<name>G7IC50_MEDTR</name>
<reference evidence="1 3" key="2">
    <citation type="journal article" date="2014" name="BMC Genomics">
        <title>An improved genome release (version Mt4.0) for the model legume Medicago truncatula.</title>
        <authorList>
            <person name="Tang H."/>
            <person name="Krishnakumar V."/>
            <person name="Bidwell S."/>
            <person name="Rosen B."/>
            <person name="Chan A."/>
            <person name="Zhou S."/>
            <person name="Gentzbittel L."/>
            <person name="Childs K.L."/>
            <person name="Yandell M."/>
            <person name="Gundlach H."/>
            <person name="Mayer K.F."/>
            <person name="Schwartz D.C."/>
            <person name="Town C.D."/>
        </authorList>
    </citation>
    <scope>GENOME REANNOTATION</scope>
    <source>
        <strain evidence="2 3">cv. Jemalong A17</strain>
    </source>
</reference>
<protein>
    <submittedName>
        <fullName evidence="1 2">Uncharacterized protein</fullName>
    </submittedName>
</protein>